<dbReference type="SUPFAM" id="SSF52540">
    <property type="entry name" value="P-loop containing nucleoside triphosphate hydrolases"/>
    <property type="match status" value="1"/>
</dbReference>
<dbReference type="Pfam" id="PF17886">
    <property type="entry name" value="ArsA_HSP20"/>
    <property type="match status" value="1"/>
</dbReference>
<feature type="compositionally biased region" description="Low complexity" evidence="2">
    <location>
        <begin position="396"/>
        <end position="435"/>
    </location>
</feature>
<evidence type="ECO:0000313" key="5">
    <source>
        <dbReference type="EMBL" id="GAA1654627.1"/>
    </source>
</evidence>
<dbReference type="Proteomes" id="UP001501319">
    <property type="component" value="Unassembled WGS sequence"/>
</dbReference>
<dbReference type="CDD" id="cd02035">
    <property type="entry name" value="ArsA"/>
    <property type="match status" value="1"/>
</dbReference>
<dbReference type="InterPro" id="IPR008978">
    <property type="entry name" value="HSP20-like_chaperone"/>
</dbReference>
<evidence type="ECO:0000313" key="6">
    <source>
        <dbReference type="Proteomes" id="UP001501319"/>
    </source>
</evidence>
<evidence type="ECO:0000259" key="3">
    <source>
        <dbReference type="Pfam" id="PF02374"/>
    </source>
</evidence>
<dbReference type="NCBIfam" id="TIGR00345">
    <property type="entry name" value="GET3_arsA_TRC40"/>
    <property type="match status" value="1"/>
</dbReference>
<accession>A0ABN2FNJ4</accession>
<dbReference type="Gene3D" id="3.40.50.300">
    <property type="entry name" value="P-loop containing nucleotide triphosphate hydrolases"/>
    <property type="match status" value="1"/>
</dbReference>
<feature type="domain" description="ArsA HSP20-like" evidence="4">
    <location>
        <begin position="329"/>
        <end position="389"/>
    </location>
</feature>
<organism evidence="5 6">
    <name type="scientific">Kribbella alba</name>
    <dbReference type="NCBI Taxonomy" id="190197"/>
    <lineage>
        <taxon>Bacteria</taxon>
        <taxon>Bacillati</taxon>
        <taxon>Actinomycetota</taxon>
        <taxon>Actinomycetes</taxon>
        <taxon>Propionibacteriales</taxon>
        <taxon>Kribbellaceae</taxon>
        <taxon>Kribbella</taxon>
    </lineage>
</organism>
<dbReference type="InterPro" id="IPR025723">
    <property type="entry name" value="ArsA/GET3_ATPase-like"/>
</dbReference>
<dbReference type="PANTHER" id="PTHR10803">
    <property type="entry name" value="ARSENICAL PUMP-DRIVING ATPASE ARSENITE-TRANSLOCATING ATPASE"/>
    <property type="match status" value="1"/>
</dbReference>
<protein>
    <submittedName>
        <fullName evidence="5">ArsA family ATPase</fullName>
    </submittedName>
</protein>
<feature type="domain" description="ArsA/GET3 Anion-transporting ATPase-like" evidence="3">
    <location>
        <begin position="2"/>
        <end position="302"/>
    </location>
</feature>
<comment type="caution">
    <text evidence="5">The sequence shown here is derived from an EMBL/GenBank/DDBJ whole genome shotgun (WGS) entry which is preliminary data.</text>
</comment>
<dbReference type="InterPro" id="IPR040612">
    <property type="entry name" value="ArsA_HSP20-like"/>
</dbReference>
<evidence type="ECO:0000256" key="2">
    <source>
        <dbReference type="SAM" id="MobiDB-lite"/>
    </source>
</evidence>
<dbReference type="InterPro" id="IPR016300">
    <property type="entry name" value="ATPase_ArsA/GET3"/>
</dbReference>
<evidence type="ECO:0000259" key="4">
    <source>
        <dbReference type="Pfam" id="PF17886"/>
    </source>
</evidence>
<keyword evidence="6" id="KW-1185">Reference proteome</keyword>
<name>A0ABN2FNJ4_9ACTN</name>
<dbReference type="Pfam" id="PF02374">
    <property type="entry name" value="ArsA_ATPase"/>
    <property type="match status" value="1"/>
</dbReference>
<gene>
    <name evidence="5" type="ORF">GCM10009744_53700</name>
</gene>
<proteinExistence type="inferred from homology"/>
<sequence>MTRVLLYTGKGGVGKTTSAAGTATLAALRGLRTLVLSTDAAHSLSDAFDSRVGGEPTEIDDLLFVQQIDAQRRFERSWGDIQAYLRSVLHVVGVDPIEAEELTVLPGAEEVLALLEVRDHVRSGRWDVVVVDCAPTAETLRLLALPEALNWYMDRIFNVERKVVRTFRPLLSKAAGIPMPDDNVFDALRRLHGDLADIRALLAGPDASVRLVLTPEAVVVAEARRSLTTLSLYGYRVDGVVANRVFPAAGADNWRRQWVAAQRGILEDVADSFRPLPIWESPYRACEPVGVEELAAFAVEMYGGDDPFARATDETSLWVDRHIDTDGRTYTLTMPLPLASADELELARHGDELIITVGSYRRVLPLPAALARAVVAGARLDEGRLQVRFAPREPHASTPVTSTPTAGAPAASSQTAGAQTAGAPAAGAQAAASVSEVPTGAAPLESVGELAQEIREQMSQQYEEPAAMTEGTR</sequence>
<dbReference type="Gene3D" id="2.60.40.790">
    <property type="match status" value="1"/>
</dbReference>
<dbReference type="RefSeq" id="WP_344114916.1">
    <property type="nucleotide sequence ID" value="NZ_BAAANE010000009.1"/>
</dbReference>
<dbReference type="PANTHER" id="PTHR10803:SF3">
    <property type="entry name" value="ATPASE GET3"/>
    <property type="match status" value="1"/>
</dbReference>
<dbReference type="EMBL" id="BAAANE010000009">
    <property type="protein sequence ID" value="GAA1654627.1"/>
    <property type="molecule type" value="Genomic_DNA"/>
</dbReference>
<feature type="region of interest" description="Disordered" evidence="2">
    <location>
        <begin position="388"/>
        <end position="473"/>
    </location>
</feature>
<dbReference type="InterPro" id="IPR027417">
    <property type="entry name" value="P-loop_NTPase"/>
</dbReference>
<reference evidence="5 6" key="1">
    <citation type="journal article" date="2019" name="Int. J. Syst. Evol. Microbiol.">
        <title>The Global Catalogue of Microorganisms (GCM) 10K type strain sequencing project: providing services to taxonomists for standard genome sequencing and annotation.</title>
        <authorList>
            <consortium name="The Broad Institute Genomics Platform"/>
            <consortium name="The Broad Institute Genome Sequencing Center for Infectious Disease"/>
            <person name="Wu L."/>
            <person name="Ma J."/>
        </authorList>
    </citation>
    <scope>NUCLEOTIDE SEQUENCE [LARGE SCALE GENOMIC DNA]</scope>
    <source>
        <strain evidence="5 6">JCM 14306</strain>
    </source>
</reference>
<evidence type="ECO:0000256" key="1">
    <source>
        <dbReference type="ARBA" id="ARBA00011040"/>
    </source>
</evidence>
<comment type="similarity">
    <text evidence="1">Belongs to the arsA ATPase family.</text>
</comment>